<dbReference type="AlphaFoldDB" id="A0AA96R8X3"/>
<dbReference type="EMBL" id="CP134853">
    <property type="protein sequence ID" value="WNL27994.1"/>
    <property type="molecule type" value="Genomic_DNA"/>
</dbReference>
<evidence type="ECO:0000313" key="4">
    <source>
        <dbReference type="EMBL" id="WNP37361.1"/>
    </source>
</evidence>
<feature type="compositionally biased region" description="Polar residues" evidence="1">
    <location>
        <begin position="83"/>
        <end position="93"/>
    </location>
</feature>
<evidence type="ECO:0000313" key="5">
    <source>
        <dbReference type="EMBL" id="WNP39453.1"/>
    </source>
</evidence>
<reference evidence="5" key="1">
    <citation type="submission" date="2023-09" db="EMBL/GenBank/DDBJ databases">
        <title>Arcobacter tbilisiensis sp. nov. isolated from chicken meat in Tbilisi, Georgia.</title>
        <authorList>
            <person name="Matthias R."/>
            <person name="Zautner A.E."/>
        </authorList>
    </citation>
    <scope>NUCLEOTIDE SEQUENCE</scope>
    <source>
        <strain evidence="4">LEO 101</strain>
        <strain evidence="2">LEO 49</strain>
        <strain evidence="5">LEO 50</strain>
        <strain evidence="3">LEO 53</strain>
    </source>
</reference>
<evidence type="ECO:0000313" key="2">
    <source>
        <dbReference type="EMBL" id="WNL27994.1"/>
    </source>
</evidence>
<name>A0AA96R8X3_9BACT</name>
<dbReference type="EMBL" id="CP135131">
    <property type="protein sequence ID" value="WNP39453.1"/>
    <property type="molecule type" value="Genomic_DNA"/>
</dbReference>
<dbReference type="EMBL" id="CP135130">
    <property type="protein sequence ID" value="WNP37361.1"/>
    <property type="molecule type" value="Genomic_DNA"/>
</dbReference>
<evidence type="ECO:0000256" key="1">
    <source>
        <dbReference type="SAM" id="MobiDB-lite"/>
    </source>
</evidence>
<protein>
    <submittedName>
        <fullName evidence="5">Uncharacterized protein</fullName>
    </submittedName>
</protein>
<feature type="region of interest" description="Disordered" evidence="1">
    <location>
        <begin position="79"/>
        <end position="113"/>
    </location>
</feature>
<proteinExistence type="predicted"/>
<evidence type="ECO:0000313" key="3">
    <source>
        <dbReference type="EMBL" id="WNL31211.1"/>
    </source>
</evidence>
<organism evidence="5">
    <name type="scientific">Arcobacter sp. AZ-2023</name>
    <dbReference type="NCBI Taxonomy" id="3074453"/>
    <lineage>
        <taxon>Bacteria</taxon>
        <taxon>Pseudomonadati</taxon>
        <taxon>Campylobacterota</taxon>
        <taxon>Epsilonproteobacteria</taxon>
        <taxon>Campylobacterales</taxon>
        <taxon>Arcobacteraceae</taxon>
        <taxon>Arcobacter</taxon>
    </lineage>
</organism>
<sequence>MAKYVYSSLPNSQIYSTDAGDIFIAGGANCTNKFMVIDRAVVTPVTDAQVTALTKCEAFLRHQKRGFLKIVNSKEEVEKVGSDMNSSDKSNPLSEAELAVDKNKAKATVNKTK</sequence>
<accession>A0AA96R8X3</accession>
<dbReference type="EMBL" id="CP134855">
    <property type="protein sequence ID" value="WNL31211.1"/>
    <property type="molecule type" value="Genomic_DNA"/>
</dbReference>
<gene>
    <name evidence="4" type="ORF">RJG58_06885</name>
    <name evidence="5" type="ORF">RMP69_06885</name>
    <name evidence="2" type="ORF">RMQ65_01210</name>
    <name evidence="3" type="ORF">RMQ67_06885</name>
</gene>